<dbReference type="InterPro" id="IPR058248">
    <property type="entry name" value="Lxx211020-like"/>
</dbReference>
<evidence type="ECO:0000313" key="2">
    <source>
        <dbReference type="Proteomes" id="UP000727056"/>
    </source>
</evidence>
<dbReference type="PANTHER" id="PTHR36302">
    <property type="entry name" value="BLR7088 PROTEIN"/>
    <property type="match status" value="1"/>
</dbReference>
<dbReference type="Gene3D" id="2.60.40.1890">
    <property type="entry name" value="PCu(A)C copper chaperone"/>
    <property type="match status" value="1"/>
</dbReference>
<evidence type="ECO:0000313" key="1">
    <source>
        <dbReference type="EMBL" id="NJQ13662.1"/>
    </source>
</evidence>
<comment type="caution">
    <text evidence="1">The sequence shown here is derived from an EMBL/GenBank/DDBJ whole genome shotgun (WGS) entry which is preliminary data.</text>
</comment>
<sequence>MTVSDGRVYRPILDDRQMTALFFTVTNEATAGDELIAVDAGEVGETMFSDHVHLSEGSGRMEMIDSITFAPEQTLAMTAFTQNIMVHLKRPLVLGEELDFTLVFRQAGEVRASAVVVRHGE</sequence>
<dbReference type="EMBL" id="JAAVJC010000005">
    <property type="protein sequence ID" value="NJQ13662.1"/>
    <property type="molecule type" value="Genomic_DNA"/>
</dbReference>
<dbReference type="RefSeq" id="WP_168086501.1">
    <property type="nucleotide sequence ID" value="NZ_BHZH01000065.1"/>
</dbReference>
<keyword evidence="2" id="KW-1185">Reference proteome</keyword>
<dbReference type="Pfam" id="PF04314">
    <property type="entry name" value="PCuAC"/>
    <property type="match status" value="1"/>
</dbReference>
<dbReference type="SUPFAM" id="SSF110087">
    <property type="entry name" value="DR1885-like metal-binding protein"/>
    <property type="match status" value="1"/>
</dbReference>
<name>A0ABX1C8J7_9ACTN</name>
<dbReference type="Proteomes" id="UP000727056">
    <property type="component" value="Unassembled WGS sequence"/>
</dbReference>
<organism evidence="1 2">
    <name type="scientific">Streptomyces bohaiensis</name>
    <dbReference type="NCBI Taxonomy" id="1431344"/>
    <lineage>
        <taxon>Bacteria</taxon>
        <taxon>Bacillati</taxon>
        <taxon>Actinomycetota</taxon>
        <taxon>Actinomycetes</taxon>
        <taxon>Kitasatosporales</taxon>
        <taxon>Streptomycetaceae</taxon>
        <taxon>Streptomyces</taxon>
    </lineage>
</organism>
<accession>A0ABX1C8J7</accession>
<proteinExistence type="predicted"/>
<gene>
    <name evidence="1" type="ORF">HCN52_01555</name>
</gene>
<dbReference type="InterPro" id="IPR007410">
    <property type="entry name" value="LpqE-like"/>
</dbReference>
<protein>
    <submittedName>
        <fullName evidence="1">Copper chaperone PCu(A)C</fullName>
    </submittedName>
</protein>
<reference evidence="1 2" key="1">
    <citation type="submission" date="2020-03" db="EMBL/GenBank/DDBJ databases">
        <title>Draft genome of Streptomyces sp. ventii, isolated from the Axial Seamount in the Pacific Ocean, and resequencing of the two type strains Streptomyces lonarensis strain NCL 716 and Streptomyces bohaiensis strain 11A07.</title>
        <authorList>
            <person name="Loughran R.M."/>
            <person name="Pfannmuller K.M."/>
            <person name="Wasson B.J."/>
            <person name="Deadmond M.C."/>
            <person name="Paddock B.E."/>
            <person name="Koyack M.J."/>
            <person name="Gallegos D.A."/>
            <person name="Mitchell E.A."/>
            <person name="Ushijima B."/>
            <person name="Saw J.H."/>
            <person name="Mcphail K.L."/>
            <person name="Videau P."/>
        </authorList>
    </citation>
    <scope>NUCLEOTIDE SEQUENCE [LARGE SCALE GENOMIC DNA]</scope>
    <source>
        <strain evidence="1 2">11A07</strain>
    </source>
</reference>
<dbReference type="InterPro" id="IPR036182">
    <property type="entry name" value="PCuAC_sf"/>
</dbReference>
<dbReference type="PANTHER" id="PTHR36302:SF1">
    <property type="entry name" value="COPPER CHAPERONE PCU(A)C"/>
    <property type="match status" value="1"/>
</dbReference>